<evidence type="ECO:0000313" key="1">
    <source>
        <dbReference type="EMBL" id="EME39037.1"/>
    </source>
</evidence>
<dbReference type="Proteomes" id="UP000016933">
    <property type="component" value="Unassembled WGS sequence"/>
</dbReference>
<protein>
    <submittedName>
        <fullName evidence="1">Uncharacterized protein</fullName>
    </submittedName>
</protein>
<dbReference type="HOGENOM" id="CLU_1677841_0_0_1"/>
<accession>M2XHV1</accession>
<gene>
    <name evidence="1" type="ORF">DOTSEDRAFT_39214</name>
</gene>
<proteinExistence type="predicted"/>
<dbReference type="EMBL" id="KB446546">
    <property type="protein sequence ID" value="EME39037.1"/>
    <property type="molecule type" value="Genomic_DNA"/>
</dbReference>
<evidence type="ECO:0000313" key="2">
    <source>
        <dbReference type="Proteomes" id="UP000016933"/>
    </source>
</evidence>
<keyword evidence="2" id="KW-1185">Reference proteome</keyword>
<dbReference type="AlphaFoldDB" id="M2XHV1"/>
<reference evidence="2" key="1">
    <citation type="journal article" date="2012" name="PLoS Genet.">
        <title>The genomes of the fungal plant pathogens Cladosporium fulvum and Dothistroma septosporum reveal adaptation to different hosts and lifestyles but also signatures of common ancestry.</title>
        <authorList>
            <person name="de Wit P.J.G.M."/>
            <person name="van der Burgt A."/>
            <person name="Oekmen B."/>
            <person name="Stergiopoulos I."/>
            <person name="Abd-Elsalam K.A."/>
            <person name="Aerts A.L."/>
            <person name="Bahkali A.H."/>
            <person name="Beenen H.G."/>
            <person name="Chettri P."/>
            <person name="Cox M.P."/>
            <person name="Datema E."/>
            <person name="de Vries R.P."/>
            <person name="Dhillon B."/>
            <person name="Ganley A.R."/>
            <person name="Griffiths S.A."/>
            <person name="Guo Y."/>
            <person name="Hamelin R.C."/>
            <person name="Henrissat B."/>
            <person name="Kabir M.S."/>
            <person name="Jashni M.K."/>
            <person name="Kema G."/>
            <person name="Klaubauf S."/>
            <person name="Lapidus A."/>
            <person name="Levasseur A."/>
            <person name="Lindquist E."/>
            <person name="Mehrabi R."/>
            <person name="Ohm R.A."/>
            <person name="Owen T.J."/>
            <person name="Salamov A."/>
            <person name="Schwelm A."/>
            <person name="Schijlen E."/>
            <person name="Sun H."/>
            <person name="van den Burg H.A."/>
            <person name="van Ham R.C.H.J."/>
            <person name="Zhang S."/>
            <person name="Goodwin S.B."/>
            <person name="Grigoriev I.V."/>
            <person name="Collemare J."/>
            <person name="Bradshaw R.E."/>
        </authorList>
    </citation>
    <scope>NUCLEOTIDE SEQUENCE [LARGE SCALE GENOMIC DNA]</scope>
    <source>
        <strain evidence="2">NZE10 / CBS 128990</strain>
    </source>
</reference>
<sequence>MSTTDRKLQVHTRLSHSAACVLRLAGLQEDKSQDVYFRTIRPAKVSPEADLNRDSLMHSTPILRHVSGRLIKYDLAGAIQRIWCVHGRPMDIFWSKIEACALDDLTLNTIDIIAGLAVQSEFLAGYLLYVRILRWTYRLGREGDRIMGFNAPYFDWV</sequence>
<name>M2XHV1_DOTSN</name>
<organism evidence="1 2">
    <name type="scientific">Dothistroma septosporum (strain NZE10 / CBS 128990)</name>
    <name type="common">Red band needle blight fungus</name>
    <name type="synonym">Mycosphaerella pini</name>
    <dbReference type="NCBI Taxonomy" id="675120"/>
    <lineage>
        <taxon>Eukaryota</taxon>
        <taxon>Fungi</taxon>
        <taxon>Dikarya</taxon>
        <taxon>Ascomycota</taxon>
        <taxon>Pezizomycotina</taxon>
        <taxon>Dothideomycetes</taxon>
        <taxon>Dothideomycetidae</taxon>
        <taxon>Mycosphaerellales</taxon>
        <taxon>Mycosphaerellaceae</taxon>
        <taxon>Dothistroma</taxon>
    </lineage>
</organism>
<reference evidence="1 2" key="2">
    <citation type="journal article" date="2012" name="PLoS Pathog.">
        <title>Diverse lifestyles and strategies of plant pathogenesis encoded in the genomes of eighteen Dothideomycetes fungi.</title>
        <authorList>
            <person name="Ohm R.A."/>
            <person name="Feau N."/>
            <person name="Henrissat B."/>
            <person name="Schoch C.L."/>
            <person name="Horwitz B.A."/>
            <person name="Barry K.W."/>
            <person name="Condon B.J."/>
            <person name="Copeland A.C."/>
            <person name="Dhillon B."/>
            <person name="Glaser F."/>
            <person name="Hesse C.N."/>
            <person name="Kosti I."/>
            <person name="LaButti K."/>
            <person name="Lindquist E.A."/>
            <person name="Lucas S."/>
            <person name="Salamov A.A."/>
            <person name="Bradshaw R.E."/>
            <person name="Ciuffetti L."/>
            <person name="Hamelin R.C."/>
            <person name="Kema G.H.J."/>
            <person name="Lawrence C."/>
            <person name="Scott J.A."/>
            <person name="Spatafora J.W."/>
            <person name="Turgeon B.G."/>
            <person name="de Wit P.J.G.M."/>
            <person name="Zhong S."/>
            <person name="Goodwin S.B."/>
            <person name="Grigoriev I.V."/>
        </authorList>
    </citation>
    <scope>NUCLEOTIDE SEQUENCE [LARGE SCALE GENOMIC DNA]</scope>
    <source>
        <strain evidence="2">NZE10 / CBS 128990</strain>
    </source>
</reference>